<dbReference type="RefSeq" id="WP_387964126.1">
    <property type="nucleotide sequence ID" value="NZ_JBHSGP010000014.1"/>
</dbReference>
<name>A0ABV9N463_9FLAO</name>
<feature type="domain" description="LTD" evidence="1">
    <location>
        <begin position="449"/>
        <end position="561"/>
    </location>
</feature>
<keyword evidence="3" id="KW-1185">Reference proteome</keyword>
<evidence type="ECO:0000259" key="1">
    <source>
        <dbReference type="PROSITE" id="PS51841"/>
    </source>
</evidence>
<dbReference type="PROSITE" id="PS51841">
    <property type="entry name" value="LTD"/>
    <property type="match status" value="1"/>
</dbReference>
<protein>
    <submittedName>
        <fullName evidence="2">Lamin tail domain-containing protein</fullName>
    </submittedName>
</protein>
<gene>
    <name evidence="2" type="ORF">ACFO5O_12120</name>
</gene>
<proteinExistence type="predicted"/>
<organism evidence="2 3">
    <name type="scientific">Geojedonia litorea</name>
    <dbReference type="NCBI Taxonomy" id="1268269"/>
    <lineage>
        <taxon>Bacteria</taxon>
        <taxon>Pseudomonadati</taxon>
        <taxon>Bacteroidota</taxon>
        <taxon>Flavobacteriia</taxon>
        <taxon>Flavobacteriales</taxon>
        <taxon>Flavobacteriaceae</taxon>
        <taxon>Geojedonia</taxon>
    </lineage>
</organism>
<dbReference type="Gene3D" id="2.60.40.10">
    <property type="entry name" value="Immunoglobulins"/>
    <property type="match status" value="1"/>
</dbReference>
<dbReference type="Pfam" id="PF00932">
    <property type="entry name" value="LTD"/>
    <property type="match status" value="1"/>
</dbReference>
<dbReference type="Proteomes" id="UP001595953">
    <property type="component" value="Unassembled WGS sequence"/>
</dbReference>
<dbReference type="InterPro" id="IPR001322">
    <property type="entry name" value="Lamin_tail_dom"/>
</dbReference>
<dbReference type="EMBL" id="JBHSGP010000014">
    <property type="protein sequence ID" value="MFC4723072.1"/>
    <property type="molecule type" value="Genomic_DNA"/>
</dbReference>
<dbReference type="InterPro" id="IPR013783">
    <property type="entry name" value="Ig-like_fold"/>
</dbReference>
<reference evidence="3" key="1">
    <citation type="journal article" date="2019" name="Int. J. Syst. Evol. Microbiol.">
        <title>The Global Catalogue of Microorganisms (GCM) 10K type strain sequencing project: providing services to taxonomists for standard genome sequencing and annotation.</title>
        <authorList>
            <consortium name="The Broad Institute Genomics Platform"/>
            <consortium name="The Broad Institute Genome Sequencing Center for Infectious Disease"/>
            <person name="Wu L."/>
            <person name="Ma J."/>
        </authorList>
    </citation>
    <scope>NUCLEOTIDE SEQUENCE [LARGE SCALE GENOMIC DNA]</scope>
    <source>
        <strain evidence="3">CCUG 63682</strain>
    </source>
</reference>
<comment type="caution">
    <text evidence="2">The sequence shown here is derived from an EMBL/GenBank/DDBJ whole genome shotgun (WGS) entry which is preliminary data.</text>
</comment>
<evidence type="ECO:0000313" key="3">
    <source>
        <dbReference type="Proteomes" id="UP001595953"/>
    </source>
</evidence>
<accession>A0ABV9N463</accession>
<evidence type="ECO:0000313" key="2">
    <source>
        <dbReference type="EMBL" id="MFC4723072.1"/>
    </source>
</evidence>
<sequence length="1525" mass="166003">MNKKQSLIVFFFIYIPSIGYSQSIFTNPISGINPNSDNPYTIGQLVDANINVSGIGRGAGINGVNTNDRYNANSWNTGSIDLIAYFEFTLTPIAGYEIDFISFVYTGQASASGPTYFAFRSSLDGFISDIGAPIASGTTIDLSSVNYQNVTSSITFRFYGWGASASNGTFSINDFTFNGVVYCTEEVSYGNIQFPTSSPQSITVGDSFNVYAQVYEPSVTDTPNSQGAGIQCWIGYNTANNNPNIDSGWTWVLATYNDIGGNNDEYMAEIGSALIPGTYYYASRFQLNGCAYTYGGSGGIWNNNSVQLIVNDDTLDFFNLQFPEIGTITLGSIFDVFGQVYEAGLTPGLGQAPGISAWVGYSTSNTHPSTWTNWVVAGYNPLCLDCNSNQNDEYYVDIGSLLPQVGTYYYATRFKLNSGSYTYGGILSNGSSGGEWDGTTYISGILNVTPTPCSELFFSEYVEGSGNNKCLEIYNPTSSAITLTGNYTIEIYANGSSSASSTINLTGIIASGETFVICHTGANASIISISDAQSGSINFNGNDAIALVKSGVKVDVIGQIGFNPGTEWTGGSSSTLNRTLIRKSTIQYGDYNGSNAFDPNLEWTAFPIDYVSELGNHFSSCIPSVEIQLQTFSGSGITCGYTFEFGSCSLSSINDIIFTIKNLGDLPLTISDLSFINGSQYSLVSPPSTPFNISANGLFNITIRFNPNAIGLFLDTLIITSNDASESVCSINVSGLSIANCSTTIQTIVHQDFESSALDTWGYTAEHAPIAGYWDVTTSLLPDISGAQSGSFFWGITDLERSGHTGQTHKLTFEQNISAYTSVELSFYYYTINLDASDSLEYELYYDNVSQGVIDISVDTASWVQVLHNIPDAVNNLKLVIYADIDALNDKAGLDNFLLTSTSVKTTTWTSLGWSNGAPSISTVAILDYPYNTATNGNLRACNLYINDDGLGGYHTLTITDGKYVEVENNLIVNGKIIVNPKGAFIQNNALGTVTVANKSSITVEKKTAPMDAWYEYTYWSSPVYGETIDFGLSDAQASRRFWFNAKNFRDSKKKIANNTFVNNQQDDIDDDGNDWTLANGSDVMIPGVGYAATHSKSLFFGPPMSAPPFQFVYTFEGPFNNGNIIVPVYRNDDELNDNNWNLIGNPYPSAISVDLFLAENVNEIKDDVPVNPPIGSVTEGAIFLWSQDTPPSNTNSGNENENFAQSDYAIINMSSEIAGGDGVKPNRFIPSGQSFFIVYDNAAAGTQISSNPNIKEGYVVFKNTMRMADGTSNSQFFRTSESNSVKSKKLPNKLWINLTSDNGVFNQIAVGYVDKATDGYDGMAYDTPRNLSSELFSSIYTLIPNENKKLAIQGKSPQSLTLDEKIILGFDTVISIATLYTLSIDKIEGDFLAANPMYIRDNLMHINHNLSASNYTFTSEVGEFKDRFELVFQAETLSDTEYQMNVSKLTIIELDNDLVQFKTNSDKDIKSVKIMDLLGRTLYLFKGTSAVEIYNLSQLSQSAYLAEVQLSNGQIITKKAIKRK</sequence>